<dbReference type="AlphaFoldDB" id="A0A521ACN6"/>
<dbReference type="InterPro" id="IPR009389">
    <property type="entry name" value="DUF1045"/>
</dbReference>
<dbReference type="Proteomes" id="UP000319014">
    <property type="component" value="Unassembled WGS sequence"/>
</dbReference>
<sequence length="226" mass="24898">MNFRRYAIYHLPGGDLGAFGAAWLGWDVRAGTTPSRPDVPGLPGDAAAMTAPPMRYGFHATIKAPFRLAEGHEAADVIRRAEMICDHLAPFALPLELRCDHGFVALRPVVQPPELMALEQALVTRLDDLRAPLTPAEYERRKPDALPGKARAHLDHWGYPWVLDLFNYHLTLSSNMPADRAQDLRLALTPALAALIAQPMPVTDIALVGEDEEGRFHHIADVPLRG</sequence>
<evidence type="ECO:0000313" key="2">
    <source>
        <dbReference type="Proteomes" id="UP000319014"/>
    </source>
</evidence>
<evidence type="ECO:0008006" key="3">
    <source>
        <dbReference type="Google" id="ProtNLM"/>
    </source>
</evidence>
<dbReference type="EMBL" id="FXTK01000001">
    <property type="protein sequence ID" value="SMO32546.1"/>
    <property type="molecule type" value="Genomic_DNA"/>
</dbReference>
<gene>
    <name evidence="1" type="ORF">SAMN06265221_10148</name>
</gene>
<keyword evidence="2" id="KW-1185">Reference proteome</keyword>
<name>A0A521ACN6_9RHOB</name>
<proteinExistence type="predicted"/>
<accession>A0A521ACN6</accession>
<dbReference type="RefSeq" id="WP_185958532.1">
    <property type="nucleotide sequence ID" value="NZ_FXTK01000001.1"/>
</dbReference>
<evidence type="ECO:0000313" key="1">
    <source>
        <dbReference type="EMBL" id="SMO32546.1"/>
    </source>
</evidence>
<organism evidence="1 2">
    <name type="scientific">Paracoccus laeviglucosivorans</name>
    <dbReference type="NCBI Taxonomy" id="1197861"/>
    <lineage>
        <taxon>Bacteria</taxon>
        <taxon>Pseudomonadati</taxon>
        <taxon>Pseudomonadota</taxon>
        <taxon>Alphaproteobacteria</taxon>
        <taxon>Rhodobacterales</taxon>
        <taxon>Paracoccaceae</taxon>
        <taxon>Paracoccus</taxon>
    </lineage>
</organism>
<reference evidence="1 2" key="1">
    <citation type="submission" date="2017-05" db="EMBL/GenBank/DDBJ databases">
        <authorList>
            <person name="Varghese N."/>
            <person name="Submissions S."/>
        </authorList>
    </citation>
    <scope>NUCLEOTIDE SEQUENCE [LARGE SCALE GENOMIC DNA]</scope>
    <source>
        <strain evidence="1 2">DSM 100094</strain>
    </source>
</reference>
<dbReference type="Pfam" id="PF06299">
    <property type="entry name" value="DUF1045"/>
    <property type="match status" value="1"/>
</dbReference>
<dbReference type="Gene3D" id="3.90.1140.10">
    <property type="entry name" value="Cyclic phosphodiesterase"/>
    <property type="match status" value="1"/>
</dbReference>
<protein>
    <recommendedName>
        <fullName evidence="3">Phosphonate metabolism protein</fullName>
    </recommendedName>
</protein>